<protein>
    <submittedName>
        <fullName evidence="2">Glycosyltransferase family 2 protein</fullName>
    </submittedName>
</protein>
<keyword evidence="3" id="KW-1185">Reference proteome</keyword>
<dbReference type="Gene3D" id="3.90.550.10">
    <property type="entry name" value="Spore Coat Polysaccharide Biosynthesis Protein SpsA, Chain A"/>
    <property type="match status" value="1"/>
</dbReference>
<keyword evidence="1" id="KW-0812">Transmembrane</keyword>
<evidence type="ECO:0000313" key="3">
    <source>
        <dbReference type="Proteomes" id="UP000270678"/>
    </source>
</evidence>
<dbReference type="GO" id="GO:0016740">
    <property type="term" value="F:transferase activity"/>
    <property type="evidence" value="ECO:0007669"/>
    <property type="project" value="UniProtKB-KW"/>
</dbReference>
<feature type="transmembrane region" description="Helical" evidence="1">
    <location>
        <begin position="252"/>
        <end position="272"/>
    </location>
</feature>
<organism evidence="2 3">
    <name type="scientific">Paenibacillus lutimineralis</name>
    <dbReference type="NCBI Taxonomy" id="2707005"/>
    <lineage>
        <taxon>Bacteria</taxon>
        <taxon>Bacillati</taxon>
        <taxon>Bacillota</taxon>
        <taxon>Bacilli</taxon>
        <taxon>Bacillales</taxon>
        <taxon>Paenibacillaceae</taxon>
        <taxon>Paenibacillus</taxon>
    </lineage>
</organism>
<keyword evidence="1" id="KW-1133">Transmembrane helix</keyword>
<dbReference type="AlphaFoldDB" id="A0A3Q9IBN3"/>
<accession>A0A3Q9IBN3</accession>
<feature type="transmembrane region" description="Helical" evidence="1">
    <location>
        <begin position="287"/>
        <end position="310"/>
    </location>
</feature>
<name>A0A3Q9IBN3_9BACL</name>
<reference evidence="3" key="1">
    <citation type="submission" date="2018-12" db="EMBL/GenBank/DDBJ databases">
        <title>Complete genome sequence of Paenibacillus sp. MBLB1234.</title>
        <authorList>
            <person name="Nam Y.-D."/>
            <person name="Kang J."/>
            <person name="Chung W.-H."/>
            <person name="Park Y.S."/>
        </authorList>
    </citation>
    <scope>NUCLEOTIDE SEQUENCE [LARGE SCALE GENOMIC DNA]</scope>
    <source>
        <strain evidence="3">MBLB1234</strain>
    </source>
</reference>
<dbReference type="OrthoDB" id="2987597at2"/>
<dbReference type="SUPFAM" id="SSF53448">
    <property type="entry name" value="Nucleotide-diphospho-sugar transferases"/>
    <property type="match status" value="1"/>
</dbReference>
<dbReference type="InterPro" id="IPR029044">
    <property type="entry name" value="Nucleotide-diphossugar_trans"/>
</dbReference>
<evidence type="ECO:0000256" key="1">
    <source>
        <dbReference type="SAM" id="Phobius"/>
    </source>
</evidence>
<dbReference type="EMBL" id="CP034346">
    <property type="protein sequence ID" value="AZS15488.1"/>
    <property type="molecule type" value="Genomic_DNA"/>
</dbReference>
<keyword evidence="1" id="KW-0472">Membrane</keyword>
<keyword evidence="2" id="KW-0808">Transferase</keyword>
<feature type="transmembrane region" description="Helical" evidence="1">
    <location>
        <begin position="223"/>
        <end position="245"/>
    </location>
</feature>
<gene>
    <name evidence="2" type="ORF">EI981_14195</name>
</gene>
<proteinExistence type="predicted"/>
<evidence type="ECO:0000313" key="2">
    <source>
        <dbReference type="EMBL" id="AZS15488.1"/>
    </source>
</evidence>
<dbReference type="RefSeq" id="WP_126999159.1">
    <property type="nucleotide sequence ID" value="NZ_CP034346.1"/>
</dbReference>
<dbReference type="KEGG" id="plut:EI981_14195"/>
<sequence>MNLTILIPIKTSSLQNCEEFSEYIDNLAYQLKDENCEFVIANESPYRIFEFMNSVFEKNNNIIHFAPEDSKRTGDNDKLNGIYCGLEKASYDNVLLIDDHFRVTKDTLRKCLRYFEKYDCFKMMPLFNKFPFSVLIDLNGMFVVNMLDYRKQYCGHLAFKKSQYKKVGFPNRNGLFDELTMEEHLRDHGYSVGFIRDVALEAIQDIKFSKFLEQRVRYAYENIAFPIRFTFFAMILPILLILFILSPAIFSATFIYINLAILLVSFIGQILYARNFVPPYTFLLSPIWFWFYPFTTWIAVYKYFTGGVMFGGNKIKRAK</sequence>
<dbReference type="Proteomes" id="UP000270678">
    <property type="component" value="Chromosome"/>
</dbReference>